<comment type="caution">
    <text evidence="4">The sequence shown here is derived from an EMBL/GenBank/DDBJ whole genome shotgun (WGS) entry which is preliminary data.</text>
</comment>
<accession>A0ABS4R351</accession>
<dbReference type="RefSeq" id="WP_209603267.1">
    <property type="nucleotide sequence ID" value="NZ_JAGILA010000005.1"/>
</dbReference>
<dbReference type="Proteomes" id="UP000730739">
    <property type="component" value="Unassembled WGS sequence"/>
</dbReference>
<dbReference type="Pfam" id="PF00701">
    <property type="entry name" value="DHDPS"/>
    <property type="match status" value="1"/>
</dbReference>
<proteinExistence type="inferred from homology"/>
<dbReference type="SUPFAM" id="SSF51569">
    <property type="entry name" value="Aldolase"/>
    <property type="match status" value="1"/>
</dbReference>
<dbReference type="InterPro" id="IPR002220">
    <property type="entry name" value="DapA-like"/>
</dbReference>
<dbReference type="Gene3D" id="3.20.20.70">
    <property type="entry name" value="Aldolase class I"/>
    <property type="match status" value="1"/>
</dbReference>
<dbReference type="EC" id="4.3.3.7" evidence="4"/>
<dbReference type="EMBL" id="JAGILA010000005">
    <property type="protein sequence ID" value="MBP2237305.1"/>
    <property type="molecule type" value="Genomic_DNA"/>
</dbReference>
<sequence length="314" mass="34325">MFNRVAGIIPVMITPFGPDGKIDWDGYEALIEWYIANGSEALFAVCQSSEMRFLSLEERVDLSRFAVEKVAGRIPVVSSGHVADGLGEQIAELTAIAETGADAVILVTNRLAAETGGAADVRASFDALLASLPKEVPLGLYECPAPYRRLLSDDEIEFCAQSGRFILLKDVSCNLETVRRRAKITEGSPFLICNANAAIAYAAMQATGAGFCGVMNNFHPDLYRWLQDHGPEYPELAEELSVFLVLSAQTEPMGYPKLAKLYHRRLGTFSGISSRAVPHDIHEKFWALEAVIDRIVQGTELFRARIKALSGADV</sequence>
<dbReference type="SMART" id="SM01130">
    <property type="entry name" value="DHDPS"/>
    <property type="match status" value="1"/>
</dbReference>
<comment type="similarity">
    <text evidence="1 3">Belongs to the DapA family.</text>
</comment>
<dbReference type="GO" id="GO:0008840">
    <property type="term" value="F:4-hydroxy-tetrahydrodipicolinate synthase activity"/>
    <property type="evidence" value="ECO:0007669"/>
    <property type="project" value="UniProtKB-EC"/>
</dbReference>
<protein>
    <submittedName>
        <fullName evidence="4">4-hydroxy-tetrahydrodipicolinate synthase</fullName>
        <ecNumber evidence="4">4.3.3.7</ecNumber>
    </submittedName>
</protein>
<evidence type="ECO:0000313" key="4">
    <source>
        <dbReference type="EMBL" id="MBP2237305.1"/>
    </source>
</evidence>
<keyword evidence="5" id="KW-1185">Reference proteome</keyword>
<dbReference type="PIRSF" id="PIRSF001365">
    <property type="entry name" value="DHDPS"/>
    <property type="match status" value="1"/>
</dbReference>
<dbReference type="CDD" id="cd00408">
    <property type="entry name" value="DHDPS-like"/>
    <property type="match status" value="1"/>
</dbReference>
<evidence type="ECO:0000313" key="5">
    <source>
        <dbReference type="Proteomes" id="UP000730739"/>
    </source>
</evidence>
<dbReference type="PANTHER" id="PTHR12128">
    <property type="entry name" value="DIHYDRODIPICOLINATE SYNTHASE"/>
    <property type="match status" value="1"/>
</dbReference>
<evidence type="ECO:0000256" key="2">
    <source>
        <dbReference type="ARBA" id="ARBA00023239"/>
    </source>
</evidence>
<reference evidence="4 5" key="1">
    <citation type="submission" date="2021-03" db="EMBL/GenBank/DDBJ databases">
        <title>Genomic Encyclopedia of Type Strains, Phase IV (KMG-IV): sequencing the most valuable type-strain genomes for metagenomic binning, comparative biology and taxonomic classification.</title>
        <authorList>
            <person name="Goeker M."/>
        </authorList>
    </citation>
    <scope>NUCLEOTIDE SEQUENCE [LARGE SCALE GENOMIC DNA]</scope>
    <source>
        <strain evidence="4 5">DSM 13372</strain>
    </source>
</reference>
<dbReference type="InterPro" id="IPR013785">
    <property type="entry name" value="Aldolase_TIM"/>
</dbReference>
<gene>
    <name evidence="4" type="ORF">J2Z31_003823</name>
</gene>
<name>A0ABS4R351_9HYPH</name>
<evidence type="ECO:0000256" key="1">
    <source>
        <dbReference type="ARBA" id="ARBA00007592"/>
    </source>
</evidence>
<evidence type="ECO:0000256" key="3">
    <source>
        <dbReference type="PIRNR" id="PIRNR001365"/>
    </source>
</evidence>
<dbReference type="PANTHER" id="PTHR12128:SF66">
    <property type="entry name" value="4-HYDROXY-2-OXOGLUTARATE ALDOLASE, MITOCHONDRIAL"/>
    <property type="match status" value="1"/>
</dbReference>
<organism evidence="4 5">
    <name type="scientific">Sinorhizobium kostiense</name>
    <dbReference type="NCBI Taxonomy" id="76747"/>
    <lineage>
        <taxon>Bacteria</taxon>
        <taxon>Pseudomonadati</taxon>
        <taxon>Pseudomonadota</taxon>
        <taxon>Alphaproteobacteria</taxon>
        <taxon>Hyphomicrobiales</taxon>
        <taxon>Rhizobiaceae</taxon>
        <taxon>Sinorhizobium/Ensifer group</taxon>
        <taxon>Sinorhizobium</taxon>
    </lineage>
</organism>
<keyword evidence="2 3" id="KW-0456">Lyase</keyword>